<accession>A0A6H0XIQ6</accession>
<comment type="subcellular location">
    <subcellularLocation>
        <location evidence="1">Membrane</location>
    </subcellularLocation>
</comment>
<dbReference type="GO" id="GO:0005506">
    <property type="term" value="F:iron ion binding"/>
    <property type="evidence" value="ECO:0007669"/>
    <property type="project" value="InterPro"/>
</dbReference>
<dbReference type="EMBL" id="CP051139">
    <property type="protein sequence ID" value="QIW94593.1"/>
    <property type="molecule type" value="Genomic_DNA"/>
</dbReference>
<dbReference type="OrthoDB" id="6354873at2759"/>
<dbReference type="GO" id="GO:0008610">
    <property type="term" value="P:lipid biosynthetic process"/>
    <property type="evidence" value="ECO:0007669"/>
    <property type="project" value="InterPro"/>
</dbReference>
<keyword evidence="3" id="KW-1133">Transmembrane helix</keyword>
<reference evidence="6 7" key="1">
    <citation type="journal article" date="2016" name="Sci. Rep.">
        <title>Peltaster fructicola genome reveals evolution from an invasive phytopathogen to an ectophytic parasite.</title>
        <authorList>
            <person name="Xu C."/>
            <person name="Chen H."/>
            <person name="Gleason M.L."/>
            <person name="Xu J.R."/>
            <person name="Liu H."/>
            <person name="Zhang R."/>
            <person name="Sun G."/>
        </authorList>
    </citation>
    <scope>NUCLEOTIDE SEQUENCE [LARGE SCALE GENOMIC DNA]</scope>
    <source>
        <strain evidence="6 7">LNHT1506</strain>
    </source>
</reference>
<dbReference type="GO" id="GO:0016491">
    <property type="term" value="F:oxidoreductase activity"/>
    <property type="evidence" value="ECO:0007669"/>
    <property type="project" value="InterPro"/>
</dbReference>
<dbReference type="Proteomes" id="UP000503462">
    <property type="component" value="Chromosome 1"/>
</dbReference>
<evidence type="ECO:0000256" key="3">
    <source>
        <dbReference type="ARBA" id="ARBA00022989"/>
    </source>
</evidence>
<gene>
    <name evidence="6" type="ORF">AMS68_000111</name>
</gene>
<dbReference type="InterPro" id="IPR006694">
    <property type="entry name" value="Fatty_acid_hydroxylase"/>
</dbReference>
<keyword evidence="4" id="KW-0472">Membrane</keyword>
<evidence type="ECO:0000256" key="1">
    <source>
        <dbReference type="ARBA" id="ARBA00004370"/>
    </source>
</evidence>
<keyword evidence="2" id="KW-0812">Transmembrane</keyword>
<organism evidence="6 7">
    <name type="scientific">Peltaster fructicola</name>
    <dbReference type="NCBI Taxonomy" id="286661"/>
    <lineage>
        <taxon>Eukaryota</taxon>
        <taxon>Fungi</taxon>
        <taxon>Dikarya</taxon>
        <taxon>Ascomycota</taxon>
        <taxon>Pezizomycotina</taxon>
        <taxon>Dothideomycetes</taxon>
        <taxon>Dothideomycetes incertae sedis</taxon>
        <taxon>Peltaster</taxon>
    </lineage>
</organism>
<dbReference type="Pfam" id="PF04116">
    <property type="entry name" value="FA_hydroxylase"/>
    <property type="match status" value="1"/>
</dbReference>
<evidence type="ECO:0000313" key="7">
    <source>
        <dbReference type="Proteomes" id="UP000503462"/>
    </source>
</evidence>
<dbReference type="GO" id="GO:0016020">
    <property type="term" value="C:membrane"/>
    <property type="evidence" value="ECO:0007669"/>
    <property type="project" value="UniProtKB-SubCell"/>
</dbReference>
<dbReference type="PANTHER" id="PTHR11863">
    <property type="entry name" value="STEROL DESATURASE"/>
    <property type="match status" value="1"/>
</dbReference>
<sequence>MSVPVQRNPMDSMKSSWRDRPEIWTRNHHLLGRFNPYGEDPEKPFPVHKKTDPIPVLTDWSANLWILAHALWPMVVHRAFTALTGWNLHPIGAFLLYTFALKFNAFRELWAIRIIAQKVGFLDGDKHVRDDIPDVGVDKAARALNMTTTVRPLLAVFLTYRSAAPVMFSKWVPVELFLYSIVLDFFFYTYHRSCHEVEWLWKYHRTHHLTKHPNPLLSAYADTEQEVIEIALVPLLTFASLRLMGLPMNFYDWWLCHEFVLFSEAIGHSGLRISSTPPGLSTWVLSLIGAELTIEDHDLHHRQGWKKSQNYGKQTRLWDLIFGTCGERIEGKAENIDYNNKINMPLYNQDALAILFGNKAKTSGKAS</sequence>
<dbReference type="InterPro" id="IPR050307">
    <property type="entry name" value="Sterol_Desaturase_Related"/>
</dbReference>
<evidence type="ECO:0000259" key="5">
    <source>
        <dbReference type="Pfam" id="PF04116"/>
    </source>
</evidence>
<evidence type="ECO:0000256" key="2">
    <source>
        <dbReference type="ARBA" id="ARBA00022692"/>
    </source>
</evidence>
<evidence type="ECO:0000256" key="4">
    <source>
        <dbReference type="ARBA" id="ARBA00023136"/>
    </source>
</evidence>
<feature type="domain" description="Fatty acid hydroxylase" evidence="5">
    <location>
        <begin position="177"/>
        <end position="324"/>
    </location>
</feature>
<evidence type="ECO:0000313" key="6">
    <source>
        <dbReference type="EMBL" id="QIW94593.1"/>
    </source>
</evidence>
<dbReference type="AlphaFoldDB" id="A0A6H0XIQ6"/>
<name>A0A6H0XIQ6_9PEZI</name>
<protein>
    <recommendedName>
        <fullName evidence="5">Fatty acid hydroxylase domain-containing protein</fullName>
    </recommendedName>
</protein>
<proteinExistence type="predicted"/>
<keyword evidence="7" id="KW-1185">Reference proteome</keyword>